<keyword evidence="2" id="KW-1185">Reference proteome</keyword>
<dbReference type="GO" id="GO:0051213">
    <property type="term" value="F:dioxygenase activity"/>
    <property type="evidence" value="ECO:0007669"/>
    <property type="project" value="UniProtKB-KW"/>
</dbReference>
<reference evidence="1 2" key="1">
    <citation type="journal article" date="2020" name="Phytopathology">
        <title>A high-quality genome resource of Botrytis fragariae, a new and rapidly spreading fungal pathogen causing strawberry gray mold in the U.S.A.</title>
        <authorList>
            <person name="Wu Y."/>
            <person name="Saski C.A."/>
            <person name="Schnabel G."/>
            <person name="Xiao S."/>
            <person name="Hu M."/>
        </authorList>
    </citation>
    <scope>NUCLEOTIDE SEQUENCE [LARGE SCALE GENOMIC DNA]</scope>
    <source>
        <strain evidence="1 2">BVB16</strain>
    </source>
</reference>
<dbReference type="OrthoDB" id="2106152at2759"/>
<dbReference type="Proteomes" id="UP000531561">
    <property type="component" value="Unassembled WGS sequence"/>
</dbReference>
<dbReference type="RefSeq" id="XP_037197238.1">
    <property type="nucleotide sequence ID" value="XM_037330905.1"/>
</dbReference>
<gene>
    <name evidence="1" type="ORF">Bfra_000459</name>
</gene>
<dbReference type="InterPro" id="IPR008775">
    <property type="entry name" value="Phytyl_CoA_dOase-like"/>
</dbReference>
<keyword evidence="1" id="KW-0560">Oxidoreductase</keyword>
<dbReference type="PANTHER" id="PTHR40470:SF1">
    <property type="entry name" value="PHYTANOYL-COA DIOXYGENASE FAMILY PROTEIN (AFU_ORTHOLOGUE AFUA_2G15850)"/>
    <property type="match status" value="1"/>
</dbReference>
<dbReference type="AlphaFoldDB" id="A0A8H6B351"/>
<protein>
    <submittedName>
        <fullName evidence="1">Putative phytanoyl- dioxygenase protein</fullName>
    </submittedName>
</protein>
<keyword evidence="1" id="KW-0223">Dioxygenase</keyword>
<dbReference type="GeneID" id="59254597"/>
<dbReference type="PANTHER" id="PTHR40470">
    <property type="entry name" value="PHYTANOYL-COA DIOXYGENASE FAMILY PROTEIN (AFU_ORTHOLOGUE AFUA_2G15850)"/>
    <property type="match status" value="1"/>
</dbReference>
<proteinExistence type="predicted"/>
<dbReference type="SUPFAM" id="SSF51197">
    <property type="entry name" value="Clavaminate synthase-like"/>
    <property type="match status" value="1"/>
</dbReference>
<sequence>MPETKSKLLESLEQDGFVLIPSLLSQAEIDYLRIEAEKTVDLARSGSWPYVRTLPKQFPPWNIGEGESPAKDGIWGVQSLMNPKLATSSSFIKIYFSDKMLGVVKELLQCEDEDLVMELFNLLIRPDRDFELRWHRDDIPSSATAEEELARLAEPAWHAQWNMALYDDSSLIVVPKSHKRARTAAERDMSEYEMGVQGEIRVEMKAGDVVFYDNNILHRGKYESGKERATLHGSVGHRNGKGVRARNVLQHGLRELLSDNADIIDKFQWVGDIDLSVLNEEEKKRAEGMRKRLLGMAEESGEVGYSLDG</sequence>
<dbReference type="EMBL" id="JABFCT010000002">
    <property type="protein sequence ID" value="KAF5878293.1"/>
    <property type="molecule type" value="Genomic_DNA"/>
</dbReference>
<dbReference type="Pfam" id="PF05721">
    <property type="entry name" value="PhyH"/>
    <property type="match status" value="1"/>
</dbReference>
<accession>A0A8H6B351</accession>
<comment type="caution">
    <text evidence="1">The sequence shown here is derived from an EMBL/GenBank/DDBJ whole genome shotgun (WGS) entry which is preliminary data.</text>
</comment>
<evidence type="ECO:0000313" key="1">
    <source>
        <dbReference type="EMBL" id="KAF5878293.1"/>
    </source>
</evidence>
<organism evidence="1 2">
    <name type="scientific">Botrytis fragariae</name>
    <dbReference type="NCBI Taxonomy" id="1964551"/>
    <lineage>
        <taxon>Eukaryota</taxon>
        <taxon>Fungi</taxon>
        <taxon>Dikarya</taxon>
        <taxon>Ascomycota</taxon>
        <taxon>Pezizomycotina</taxon>
        <taxon>Leotiomycetes</taxon>
        <taxon>Helotiales</taxon>
        <taxon>Sclerotiniaceae</taxon>
        <taxon>Botrytis</taxon>
    </lineage>
</organism>
<evidence type="ECO:0000313" key="2">
    <source>
        <dbReference type="Proteomes" id="UP000531561"/>
    </source>
</evidence>
<name>A0A8H6B351_9HELO</name>
<dbReference type="Gene3D" id="2.60.120.620">
    <property type="entry name" value="q2cbj1_9rhob like domain"/>
    <property type="match status" value="1"/>
</dbReference>